<name>A0A831RN02_9GAMM</name>
<sequence length="294" mass="31491">MEPATTEFEESTRTMYRNNLRQITTTAVLVATLTPALAGAQTLLFDRDVTPAVIMGSGIANGGFTVDRTSKIELGLRARLRYDEDGNPTNTVNSNGDGSYTYRARSAFPGDPFRKLLAEWNVDWSVNVGLGTDSQQVLNQLTYVFGVDIDPTAGVENWVTGDAINLTQLDPGDRCTDTSFGTNSTGAGGGVEVSSAACLTQAGLDQYASYLGTMSVAQNSWNPGLLNRINGVSFDPTVAGEYKFYIEAIGPESRAPLARTEITVITTSVPEPGPMALIGLGLAGIGWFRRRTNR</sequence>
<proteinExistence type="predicted"/>
<comment type="caution">
    <text evidence="2">The sequence shown here is derived from an EMBL/GenBank/DDBJ whole genome shotgun (WGS) entry which is preliminary data.</text>
</comment>
<accession>A0A831RN02</accession>
<evidence type="ECO:0000313" key="2">
    <source>
        <dbReference type="EMBL" id="HEB96493.1"/>
    </source>
</evidence>
<dbReference type="Pfam" id="PF07589">
    <property type="entry name" value="PEP-CTERM"/>
    <property type="match status" value="1"/>
</dbReference>
<dbReference type="Proteomes" id="UP000886251">
    <property type="component" value="Unassembled WGS sequence"/>
</dbReference>
<protein>
    <submittedName>
        <fullName evidence="2">PEP-CTERM sorting domain-containing protein</fullName>
    </submittedName>
</protein>
<evidence type="ECO:0000259" key="1">
    <source>
        <dbReference type="Pfam" id="PF07589"/>
    </source>
</evidence>
<reference evidence="2" key="1">
    <citation type="journal article" date="2020" name="mSystems">
        <title>Genome- and Community-Level Interaction Insights into Carbon Utilization and Element Cycling Functions of Hydrothermarchaeota in Hydrothermal Sediment.</title>
        <authorList>
            <person name="Zhou Z."/>
            <person name="Liu Y."/>
            <person name="Xu W."/>
            <person name="Pan J."/>
            <person name="Luo Z.H."/>
            <person name="Li M."/>
        </authorList>
    </citation>
    <scope>NUCLEOTIDE SEQUENCE [LARGE SCALE GENOMIC DNA]</scope>
    <source>
        <strain evidence="2">HyVt-443</strain>
    </source>
</reference>
<gene>
    <name evidence="2" type="ORF">ENI96_08695</name>
</gene>
<feature type="domain" description="Ice-binding protein C-terminal" evidence="1">
    <location>
        <begin position="268"/>
        <end position="290"/>
    </location>
</feature>
<dbReference type="EMBL" id="DRKP01000098">
    <property type="protein sequence ID" value="HEB96493.1"/>
    <property type="molecule type" value="Genomic_DNA"/>
</dbReference>
<dbReference type="AlphaFoldDB" id="A0A831RN02"/>
<dbReference type="InterPro" id="IPR013424">
    <property type="entry name" value="Ice-binding_C"/>
</dbReference>
<dbReference type="NCBIfam" id="TIGR02595">
    <property type="entry name" value="PEP_CTERM"/>
    <property type="match status" value="1"/>
</dbReference>
<organism evidence="2">
    <name type="scientific">Sedimenticola thiotaurini</name>
    <dbReference type="NCBI Taxonomy" id="1543721"/>
    <lineage>
        <taxon>Bacteria</taxon>
        <taxon>Pseudomonadati</taxon>
        <taxon>Pseudomonadota</taxon>
        <taxon>Gammaproteobacteria</taxon>
        <taxon>Chromatiales</taxon>
        <taxon>Sedimenticolaceae</taxon>
        <taxon>Sedimenticola</taxon>
    </lineage>
</organism>